<organism evidence="1 2">
    <name type="scientific">Pseudomonas aeruginosa</name>
    <dbReference type="NCBI Taxonomy" id="287"/>
    <lineage>
        <taxon>Bacteria</taxon>
        <taxon>Pseudomonadati</taxon>
        <taxon>Pseudomonadota</taxon>
        <taxon>Gammaproteobacteria</taxon>
        <taxon>Pseudomonadales</taxon>
        <taxon>Pseudomonadaceae</taxon>
        <taxon>Pseudomonas</taxon>
    </lineage>
</organism>
<evidence type="ECO:0000313" key="2">
    <source>
        <dbReference type="Proteomes" id="UP000194857"/>
    </source>
</evidence>
<accession>A0A241XSL3</accession>
<evidence type="ECO:0000313" key="1">
    <source>
        <dbReference type="EMBL" id="OTI63335.1"/>
    </source>
</evidence>
<name>A0A241XSL3_PSEAI</name>
<dbReference type="Proteomes" id="UP000194857">
    <property type="component" value="Unassembled WGS sequence"/>
</dbReference>
<dbReference type="AlphaFoldDB" id="A0A241XSL3"/>
<dbReference type="EMBL" id="NFFZ01000004">
    <property type="protein sequence ID" value="OTI63335.1"/>
    <property type="molecule type" value="Genomic_DNA"/>
</dbReference>
<sequence length="146" mass="16198">MRNRDEQLTRYFKDDEKAKIILHILETDWPTAMQVVPRALQYMRTGENVAHGEKILRASLAAYNAALGSPDQVRLKAFLDPLIDGLSSLILASPPEGGAVEMIFDSLAGRGTEGQKAAVRRRIEDLLLPEDTSLGRVWKSIKARGV</sequence>
<gene>
    <name evidence="1" type="ORF">CAZ10_10940</name>
</gene>
<protein>
    <submittedName>
        <fullName evidence="1">Uncharacterized protein</fullName>
    </submittedName>
</protein>
<dbReference type="RefSeq" id="WP_065327321.1">
    <property type="nucleotide sequence ID" value="NZ_NFFZ01000004.1"/>
</dbReference>
<proteinExistence type="predicted"/>
<comment type="caution">
    <text evidence="1">The sequence shown here is derived from an EMBL/GenBank/DDBJ whole genome shotgun (WGS) entry which is preliminary data.</text>
</comment>
<reference evidence="1 2" key="1">
    <citation type="submission" date="2017-05" db="EMBL/GenBank/DDBJ databases">
        <authorList>
            <person name="Song R."/>
            <person name="Chenine A.L."/>
            <person name="Ruprecht R.M."/>
        </authorList>
    </citation>
    <scope>NUCLEOTIDE SEQUENCE [LARGE SCALE GENOMIC DNA]</scope>
    <source>
        <strain evidence="1 2">S567_C10_BS</strain>
    </source>
</reference>